<protein>
    <submittedName>
        <fullName evidence="1">Uncharacterized protein</fullName>
    </submittedName>
</protein>
<accession>A0A830DPN1</accession>
<gene>
    <name evidence="1" type="ORF">GCM10007209_08210</name>
</gene>
<organism evidence="1 2">
    <name type="scientific">Haloferax sulfurifontis</name>
    <dbReference type="NCBI Taxonomy" id="255616"/>
    <lineage>
        <taxon>Archaea</taxon>
        <taxon>Methanobacteriati</taxon>
        <taxon>Methanobacteriota</taxon>
        <taxon>Stenosarchaea group</taxon>
        <taxon>Halobacteria</taxon>
        <taxon>Halobacteriales</taxon>
        <taxon>Haloferacaceae</taxon>
        <taxon>Haloferax</taxon>
    </lineage>
</organism>
<evidence type="ECO:0000313" key="1">
    <source>
        <dbReference type="EMBL" id="GGC48945.1"/>
    </source>
</evidence>
<dbReference type="AlphaFoldDB" id="A0A830DPN1"/>
<dbReference type="EMBL" id="BMCI01000001">
    <property type="protein sequence ID" value="GGC48945.1"/>
    <property type="molecule type" value="Genomic_DNA"/>
</dbReference>
<reference evidence="1" key="2">
    <citation type="submission" date="2020-09" db="EMBL/GenBank/DDBJ databases">
        <authorList>
            <person name="Sun Q."/>
            <person name="Sedlacek I."/>
        </authorList>
    </citation>
    <scope>NUCLEOTIDE SEQUENCE</scope>
    <source>
        <strain evidence="1">CCM 7217</strain>
    </source>
</reference>
<sequence length="108" mass="12337">MAERAFTATQCGGPCQYCRCIAHSVCGVSSFENERRIHNTRDHYHIPPQPGEERVIDAVYPDDPNDVLRMVLESIEKRINDIWASTDLVFPSEYEFEQEDGADYLVGN</sequence>
<proteinExistence type="predicted"/>
<reference evidence="1" key="1">
    <citation type="journal article" date="2014" name="Int. J. Syst. Evol. Microbiol.">
        <title>Complete genome sequence of Corynebacterium casei LMG S-19264T (=DSM 44701T), isolated from a smear-ripened cheese.</title>
        <authorList>
            <consortium name="US DOE Joint Genome Institute (JGI-PGF)"/>
            <person name="Walter F."/>
            <person name="Albersmeier A."/>
            <person name="Kalinowski J."/>
            <person name="Ruckert C."/>
        </authorList>
    </citation>
    <scope>NUCLEOTIDE SEQUENCE</scope>
    <source>
        <strain evidence="1">CCM 7217</strain>
    </source>
</reference>
<name>A0A830DPN1_9EURY</name>
<comment type="caution">
    <text evidence="1">The sequence shown here is derived from an EMBL/GenBank/DDBJ whole genome shotgun (WGS) entry which is preliminary data.</text>
</comment>
<evidence type="ECO:0000313" key="2">
    <source>
        <dbReference type="Proteomes" id="UP000646833"/>
    </source>
</evidence>
<dbReference type="Proteomes" id="UP000646833">
    <property type="component" value="Unassembled WGS sequence"/>
</dbReference>